<dbReference type="GO" id="GO:0004519">
    <property type="term" value="F:endonuclease activity"/>
    <property type="evidence" value="ECO:0007669"/>
    <property type="project" value="UniProtKB-KW"/>
</dbReference>
<dbReference type="AlphaFoldDB" id="A0A376LMJ4"/>
<accession>A0A376LMJ4</accession>
<dbReference type="InterPro" id="IPR003615">
    <property type="entry name" value="HNH_nuc"/>
</dbReference>
<dbReference type="CDD" id="cd00085">
    <property type="entry name" value="HNHc"/>
    <property type="match status" value="1"/>
</dbReference>
<keyword evidence="3" id="KW-0255">Endonuclease</keyword>
<evidence type="ECO:0000259" key="2">
    <source>
        <dbReference type="Pfam" id="PF01844"/>
    </source>
</evidence>
<feature type="domain" description="HNH" evidence="2">
    <location>
        <begin position="49"/>
        <end position="94"/>
    </location>
</feature>
<dbReference type="Proteomes" id="UP000254877">
    <property type="component" value="Unassembled WGS sequence"/>
</dbReference>
<evidence type="ECO:0000256" key="1">
    <source>
        <dbReference type="SAM" id="MobiDB-lite"/>
    </source>
</evidence>
<organism evidence="3 4">
    <name type="scientific">Escherichia coli</name>
    <dbReference type="NCBI Taxonomy" id="562"/>
    <lineage>
        <taxon>Bacteria</taxon>
        <taxon>Pseudomonadati</taxon>
        <taxon>Pseudomonadota</taxon>
        <taxon>Gammaproteobacteria</taxon>
        <taxon>Enterobacterales</taxon>
        <taxon>Enterobacteriaceae</taxon>
        <taxon>Escherichia</taxon>
    </lineage>
</organism>
<proteinExistence type="predicted"/>
<dbReference type="GO" id="GO:0003676">
    <property type="term" value="F:nucleic acid binding"/>
    <property type="evidence" value="ECO:0007669"/>
    <property type="project" value="InterPro"/>
</dbReference>
<dbReference type="EMBL" id="UGAB01000002">
    <property type="protein sequence ID" value="STF45463.1"/>
    <property type="molecule type" value="Genomic_DNA"/>
</dbReference>
<protein>
    <submittedName>
        <fullName evidence="3">Putative endonuclease from phage origin</fullName>
    </submittedName>
</protein>
<evidence type="ECO:0000313" key="3">
    <source>
        <dbReference type="EMBL" id="STF45463.1"/>
    </source>
</evidence>
<dbReference type="Gene3D" id="1.10.30.50">
    <property type="match status" value="1"/>
</dbReference>
<sequence>MAELRTLQSRIKTLNTRRVNILKGEQRRVSGSARVSLKRHIWLRDAGQCCICGRVVDLCDSELDHRIALQFGGGNEETNLWTLCAECHRQKSAREAASGMPDPTLPEVSGGSGRETTSSDCNPTRGGYHPA</sequence>
<dbReference type="Pfam" id="PF01844">
    <property type="entry name" value="HNH"/>
    <property type="match status" value="1"/>
</dbReference>
<evidence type="ECO:0000313" key="4">
    <source>
        <dbReference type="Proteomes" id="UP000254877"/>
    </source>
</evidence>
<dbReference type="InterPro" id="IPR002711">
    <property type="entry name" value="HNH"/>
</dbReference>
<reference evidence="3 4" key="1">
    <citation type="submission" date="2018-06" db="EMBL/GenBank/DDBJ databases">
        <authorList>
            <consortium name="Pathogen Informatics"/>
            <person name="Doyle S."/>
        </authorList>
    </citation>
    <scope>NUCLEOTIDE SEQUENCE [LARGE SCALE GENOMIC DNA]</scope>
    <source>
        <strain evidence="3 4">NCTC7928</strain>
    </source>
</reference>
<feature type="region of interest" description="Disordered" evidence="1">
    <location>
        <begin position="94"/>
        <end position="131"/>
    </location>
</feature>
<keyword evidence="3" id="KW-0378">Hydrolase</keyword>
<name>A0A376LMJ4_ECOLX</name>
<keyword evidence="3" id="KW-0540">Nuclease</keyword>
<gene>
    <name evidence="3" type="ORF">NCTC7928_06244</name>
</gene>
<dbReference type="GO" id="GO:0008270">
    <property type="term" value="F:zinc ion binding"/>
    <property type="evidence" value="ECO:0007669"/>
    <property type="project" value="InterPro"/>
</dbReference>